<accession>A0ABU1J8Q7</accession>
<keyword evidence="2" id="KW-0472">Membrane</keyword>
<evidence type="ECO:0000256" key="3">
    <source>
        <dbReference type="SAM" id="SignalP"/>
    </source>
</evidence>
<keyword evidence="3" id="KW-0732">Signal</keyword>
<feature type="signal peptide" evidence="3">
    <location>
        <begin position="1"/>
        <end position="32"/>
    </location>
</feature>
<evidence type="ECO:0008006" key="6">
    <source>
        <dbReference type="Google" id="ProtNLM"/>
    </source>
</evidence>
<keyword evidence="2" id="KW-1133">Transmembrane helix</keyword>
<feature type="chain" id="PRO_5046550006" description="Ig-like domain (Group 3)" evidence="3">
    <location>
        <begin position="33"/>
        <end position="513"/>
    </location>
</feature>
<feature type="compositionally biased region" description="Low complexity" evidence="1">
    <location>
        <begin position="305"/>
        <end position="370"/>
    </location>
</feature>
<feature type="compositionally biased region" description="Polar residues" evidence="1">
    <location>
        <begin position="292"/>
        <end position="304"/>
    </location>
</feature>
<sequence length="513" mass="50204">MLIKKSGKFALVLGISLLVPALAIGGVSVANAADQTTSGGSATLVLQPSSGSWASGNAGDPSPMVKLSAKVTCPSGSDFLTPFITEPGSELPAVTATSTVRSAYKISRPDSPVSLSGPVFESDLLDVSTFGSYATAQSASIPDVRAALEANHTYSFGLACSVYGSDMTFTLSDGKPIVVWTAFKTDAAKNWSVPAPKADTTVKLNGASAEPTSATLTAEVDSAAAGGTASDAKGSVEFFSGGKSVGTAAVSAGKASFKASGLTASTKYSYTAKYAPAADDEKYNASPMSDEVSVTTAKDGSSTANGSDAGSTTNGSASASGANGSATSSGANAGATANGSTAASGSNAGAAAGGDTAAANSNASSAANGTPPTLSEGGSIEAGKSYTVAAPAGTFTAGDSIAGELHSDPIALTETASAAADGSASYTFTVPASLPAGAHQLILTGTPSGAKYTLNLTASGTGNSPFAPLTNWISSSAATPAGITMIFGLLLLLVAATAVGWHFLIKRRAPREN</sequence>
<keyword evidence="5" id="KW-1185">Reference proteome</keyword>
<evidence type="ECO:0000313" key="5">
    <source>
        <dbReference type="Proteomes" id="UP001185069"/>
    </source>
</evidence>
<reference evidence="4 5" key="1">
    <citation type="submission" date="2023-07" db="EMBL/GenBank/DDBJ databases">
        <title>Sequencing the genomes of 1000 actinobacteria strains.</title>
        <authorList>
            <person name="Klenk H.-P."/>
        </authorList>
    </citation>
    <scope>NUCLEOTIDE SEQUENCE [LARGE SCALE GENOMIC DNA]</scope>
    <source>
        <strain evidence="4 5">DSM 14555</strain>
    </source>
</reference>
<dbReference type="Proteomes" id="UP001185069">
    <property type="component" value="Unassembled WGS sequence"/>
</dbReference>
<evidence type="ECO:0000256" key="1">
    <source>
        <dbReference type="SAM" id="MobiDB-lite"/>
    </source>
</evidence>
<feature type="transmembrane region" description="Helical" evidence="2">
    <location>
        <begin position="483"/>
        <end position="505"/>
    </location>
</feature>
<comment type="caution">
    <text evidence="4">The sequence shown here is derived from an EMBL/GenBank/DDBJ whole genome shotgun (WGS) entry which is preliminary data.</text>
</comment>
<feature type="region of interest" description="Disordered" evidence="1">
    <location>
        <begin position="281"/>
        <end position="379"/>
    </location>
</feature>
<dbReference type="EMBL" id="JAVDQF010000001">
    <property type="protein sequence ID" value="MDR6268815.1"/>
    <property type="molecule type" value="Genomic_DNA"/>
</dbReference>
<keyword evidence="2" id="KW-0812">Transmembrane</keyword>
<protein>
    <recommendedName>
        <fullName evidence="6">Ig-like domain (Group 3)</fullName>
    </recommendedName>
</protein>
<evidence type="ECO:0000313" key="4">
    <source>
        <dbReference type="EMBL" id="MDR6268815.1"/>
    </source>
</evidence>
<dbReference type="RefSeq" id="WP_309796685.1">
    <property type="nucleotide sequence ID" value="NZ_BAAAHY010000006.1"/>
</dbReference>
<evidence type="ECO:0000256" key="2">
    <source>
        <dbReference type="SAM" id="Phobius"/>
    </source>
</evidence>
<gene>
    <name evidence="4" type="ORF">JOE69_001053</name>
</gene>
<name>A0ABU1J8Q7_9MICC</name>
<organism evidence="4 5">
    <name type="scientific">Arthrobacter russicus</name>
    <dbReference type="NCBI Taxonomy" id="172040"/>
    <lineage>
        <taxon>Bacteria</taxon>
        <taxon>Bacillati</taxon>
        <taxon>Actinomycetota</taxon>
        <taxon>Actinomycetes</taxon>
        <taxon>Micrococcales</taxon>
        <taxon>Micrococcaceae</taxon>
        <taxon>Arthrobacter</taxon>
    </lineage>
</organism>
<proteinExistence type="predicted"/>